<sequence>MRLADQIIIADDHPLFRQALMLTLKTTPELTDVDWLEADTVGALEKLLEQHADADLLVLDLQIPGAHGFSTLVHVRSHFPDLPVVVVSAHEEEDNIRRAMHAGAAGFVPKSSAPEVLQQALIAILQGQIWVPNDAILSQAVDDDIVSQMASLTPQQHRILMMFAEGMLNKQIASDLNVSEATVKAHATAIFKKLNVRNRTQAVIAISQLDLSQFHPQ</sequence>
<dbReference type="InterPro" id="IPR011006">
    <property type="entry name" value="CheY-like_superfamily"/>
</dbReference>
<evidence type="ECO:0000256" key="2">
    <source>
        <dbReference type="PROSITE-ProRule" id="PRU00169"/>
    </source>
</evidence>
<dbReference type="GO" id="GO:0000160">
    <property type="term" value="P:phosphorelay signal transduction system"/>
    <property type="evidence" value="ECO:0007669"/>
    <property type="project" value="InterPro"/>
</dbReference>
<comment type="caution">
    <text evidence="5">The sequence shown here is derived from an EMBL/GenBank/DDBJ whole genome shotgun (WGS) entry which is preliminary data.</text>
</comment>
<dbReference type="Gene3D" id="3.40.50.2300">
    <property type="match status" value="1"/>
</dbReference>
<proteinExistence type="predicted"/>
<keyword evidence="1 2" id="KW-0597">Phosphoprotein</keyword>
<dbReference type="InterPro" id="IPR001789">
    <property type="entry name" value="Sig_transdc_resp-reg_receiver"/>
</dbReference>
<dbReference type="CDD" id="cd06170">
    <property type="entry name" value="LuxR_C_like"/>
    <property type="match status" value="1"/>
</dbReference>
<dbReference type="RefSeq" id="WP_251261491.1">
    <property type="nucleotide sequence ID" value="NZ_JAMQGP010000004.1"/>
</dbReference>
<dbReference type="PROSITE" id="PS00622">
    <property type="entry name" value="HTH_LUXR_1"/>
    <property type="match status" value="1"/>
</dbReference>
<gene>
    <name evidence="5" type="ORF">NAF29_10350</name>
</gene>
<dbReference type="InterPro" id="IPR058245">
    <property type="entry name" value="NreC/VraR/RcsB-like_REC"/>
</dbReference>
<feature type="domain" description="HTH luxR-type" evidence="3">
    <location>
        <begin position="145"/>
        <end position="210"/>
    </location>
</feature>
<dbReference type="PROSITE" id="PS50043">
    <property type="entry name" value="HTH_LUXR_2"/>
    <property type="match status" value="1"/>
</dbReference>
<evidence type="ECO:0000313" key="6">
    <source>
        <dbReference type="Proteomes" id="UP001165393"/>
    </source>
</evidence>
<dbReference type="SMART" id="SM00421">
    <property type="entry name" value="HTH_LUXR"/>
    <property type="match status" value="1"/>
</dbReference>
<dbReference type="Pfam" id="PF00196">
    <property type="entry name" value="GerE"/>
    <property type="match status" value="1"/>
</dbReference>
<dbReference type="Pfam" id="PF00072">
    <property type="entry name" value="Response_reg"/>
    <property type="match status" value="1"/>
</dbReference>
<organism evidence="5 6">
    <name type="scientific">Echinimonas agarilytica</name>
    <dbReference type="NCBI Taxonomy" id="1215918"/>
    <lineage>
        <taxon>Bacteria</taxon>
        <taxon>Pseudomonadati</taxon>
        <taxon>Pseudomonadota</taxon>
        <taxon>Gammaproteobacteria</taxon>
        <taxon>Alteromonadales</taxon>
        <taxon>Echinimonadaceae</taxon>
        <taxon>Echinimonas</taxon>
    </lineage>
</organism>
<feature type="modified residue" description="4-aspartylphosphate" evidence="2">
    <location>
        <position position="60"/>
    </location>
</feature>
<dbReference type="SUPFAM" id="SSF52172">
    <property type="entry name" value="CheY-like"/>
    <property type="match status" value="1"/>
</dbReference>
<keyword evidence="6" id="KW-1185">Reference proteome</keyword>
<name>A0AA42B7H8_9GAMM</name>
<evidence type="ECO:0000256" key="1">
    <source>
        <dbReference type="ARBA" id="ARBA00022553"/>
    </source>
</evidence>
<evidence type="ECO:0000259" key="4">
    <source>
        <dbReference type="PROSITE" id="PS50110"/>
    </source>
</evidence>
<dbReference type="PANTHER" id="PTHR45566">
    <property type="entry name" value="HTH-TYPE TRANSCRIPTIONAL REGULATOR YHJB-RELATED"/>
    <property type="match status" value="1"/>
</dbReference>
<accession>A0AA42B7H8</accession>
<dbReference type="EMBL" id="JAMQGP010000004">
    <property type="protein sequence ID" value="MCM2680065.1"/>
    <property type="molecule type" value="Genomic_DNA"/>
</dbReference>
<evidence type="ECO:0000259" key="3">
    <source>
        <dbReference type="PROSITE" id="PS50043"/>
    </source>
</evidence>
<dbReference type="GO" id="GO:0006355">
    <property type="term" value="P:regulation of DNA-templated transcription"/>
    <property type="evidence" value="ECO:0007669"/>
    <property type="project" value="InterPro"/>
</dbReference>
<dbReference type="PROSITE" id="PS50110">
    <property type="entry name" value="RESPONSE_REGULATORY"/>
    <property type="match status" value="1"/>
</dbReference>
<reference evidence="5 6" key="1">
    <citation type="journal article" date="2013" name="Antonie Van Leeuwenhoek">
        <title>Echinimonas agarilytica gen. nov., sp. nov., a new gammaproteobacterium isolated from the sea urchin Strongylocentrotus intermedius.</title>
        <authorList>
            <person name="Nedashkovskaya O.I."/>
            <person name="Stenkova A.M."/>
            <person name="Zhukova N.V."/>
            <person name="Van Trappen S."/>
            <person name="Lee J.S."/>
            <person name="Kim S.B."/>
        </authorList>
    </citation>
    <scope>NUCLEOTIDE SEQUENCE [LARGE SCALE GENOMIC DNA]</scope>
    <source>
        <strain evidence="5 6">KMM 6351</strain>
    </source>
</reference>
<dbReference type="AlphaFoldDB" id="A0AA42B7H8"/>
<dbReference type="PRINTS" id="PR00038">
    <property type="entry name" value="HTHLUXR"/>
</dbReference>
<protein>
    <submittedName>
        <fullName evidence="5">Response regulator transcription factor</fullName>
    </submittedName>
</protein>
<dbReference type="SMART" id="SM00448">
    <property type="entry name" value="REC"/>
    <property type="match status" value="1"/>
</dbReference>
<dbReference type="InterPro" id="IPR051015">
    <property type="entry name" value="EvgA-like"/>
</dbReference>
<dbReference type="Proteomes" id="UP001165393">
    <property type="component" value="Unassembled WGS sequence"/>
</dbReference>
<feature type="domain" description="Response regulatory" evidence="4">
    <location>
        <begin position="6"/>
        <end position="125"/>
    </location>
</feature>
<evidence type="ECO:0000313" key="5">
    <source>
        <dbReference type="EMBL" id="MCM2680065.1"/>
    </source>
</evidence>
<dbReference type="PANTHER" id="PTHR45566:SF1">
    <property type="entry name" value="HTH-TYPE TRANSCRIPTIONAL REGULATOR YHJB-RELATED"/>
    <property type="match status" value="1"/>
</dbReference>
<dbReference type="InterPro" id="IPR000792">
    <property type="entry name" value="Tscrpt_reg_LuxR_C"/>
</dbReference>
<dbReference type="CDD" id="cd17535">
    <property type="entry name" value="REC_NarL-like"/>
    <property type="match status" value="1"/>
</dbReference>